<evidence type="ECO:0000313" key="2">
    <source>
        <dbReference type="Proteomes" id="UP000038040"/>
    </source>
</evidence>
<gene>
    <name evidence="1" type="ORF">DME_LOCUS9056</name>
</gene>
<organism evidence="2 4">
    <name type="scientific">Dracunculus medinensis</name>
    <name type="common">Guinea worm</name>
    <dbReference type="NCBI Taxonomy" id="318479"/>
    <lineage>
        <taxon>Eukaryota</taxon>
        <taxon>Metazoa</taxon>
        <taxon>Ecdysozoa</taxon>
        <taxon>Nematoda</taxon>
        <taxon>Chromadorea</taxon>
        <taxon>Rhabditida</taxon>
        <taxon>Spirurina</taxon>
        <taxon>Dracunculoidea</taxon>
        <taxon>Dracunculidae</taxon>
        <taxon>Dracunculus</taxon>
    </lineage>
</organism>
<evidence type="ECO:0000313" key="1">
    <source>
        <dbReference type="EMBL" id="VDN59083.1"/>
    </source>
</evidence>
<proteinExistence type="predicted"/>
<name>A0A0N4UD69_DRAME</name>
<evidence type="ECO:0000313" key="4">
    <source>
        <dbReference type="WBParaSite" id="DME_0000525701-mRNA-1"/>
    </source>
</evidence>
<sequence>MISIIESLVFGCNFEPPKISTEQLLQTIDEYFEKKEKEPSLVGINIPDKSTDDETTTADRLLAKNIADYIEEIHRHGRKGSSRPRVLKIRLEDKYMAMSILRNKNLRPILRKEFYIRNQNLNLKKYVVRNLQIVELRQPRQCFTMANNFSIPVFSHQSYYILRQLPK</sequence>
<dbReference type="OrthoDB" id="5859941at2759"/>
<accession>A0A0N4UD69</accession>
<reference evidence="4" key="1">
    <citation type="submission" date="2017-02" db="UniProtKB">
        <authorList>
            <consortium name="WormBaseParasite"/>
        </authorList>
    </citation>
    <scope>IDENTIFICATION</scope>
</reference>
<dbReference type="EMBL" id="UYYG01001176">
    <property type="protein sequence ID" value="VDN59083.1"/>
    <property type="molecule type" value="Genomic_DNA"/>
</dbReference>
<reference evidence="1 3" key="2">
    <citation type="submission" date="2018-11" db="EMBL/GenBank/DDBJ databases">
        <authorList>
            <consortium name="Pathogen Informatics"/>
        </authorList>
    </citation>
    <scope>NUCLEOTIDE SEQUENCE [LARGE SCALE GENOMIC DNA]</scope>
</reference>
<dbReference type="Proteomes" id="UP000274756">
    <property type="component" value="Unassembled WGS sequence"/>
</dbReference>
<keyword evidence="3" id="KW-1185">Reference proteome</keyword>
<evidence type="ECO:0000313" key="3">
    <source>
        <dbReference type="Proteomes" id="UP000274756"/>
    </source>
</evidence>
<protein>
    <submittedName>
        <fullName evidence="4">PAZ domain-containing protein</fullName>
    </submittedName>
</protein>
<dbReference type="AlphaFoldDB" id="A0A0N4UD69"/>
<dbReference type="WBParaSite" id="DME_0000525701-mRNA-1">
    <property type="protein sequence ID" value="DME_0000525701-mRNA-1"/>
    <property type="gene ID" value="DME_0000525701"/>
</dbReference>
<dbReference type="Proteomes" id="UP000038040">
    <property type="component" value="Unplaced"/>
</dbReference>